<proteinExistence type="predicted"/>
<dbReference type="SUPFAM" id="SSF53756">
    <property type="entry name" value="UDP-Glycosyltransferase/glycogen phosphorylase"/>
    <property type="match status" value="1"/>
</dbReference>
<dbReference type="Gene3D" id="3.40.50.2000">
    <property type="entry name" value="Glycogen Phosphorylase B"/>
    <property type="match status" value="2"/>
</dbReference>
<dbReference type="InterPro" id="IPR002213">
    <property type="entry name" value="UDP_glucos_trans"/>
</dbReference>
<dbReference type="PANTHER" id="PTHR48045">
    <property type="entry name" value="UDP-GLYCOSYLTRANSFERASE 72B1"/>
    <property type="match status" value="1"/>
</dbReference>
<protein>
    <submittedName>
        <fullName evidence="2">Putative hydroxycinnamate 4-beta-glucosyltransferase</fullName>
        <ecNumber evidence="2">2.4.1.126</ecNumber>
    </submittedName>
</protein>
<dbReference type="EC" id="2.4.1.126" evidence="2"/>
<dbReference type="GO" id="GO:0047218">
    <property type="term" value="F:hydroxycinnamate 4-beta-glucosyltransferase activity"/>
    <property type="evidence" value="ECO:0007669"/>
    <property type="project" value="UniProtKB-EC"/>
</dbReference>
<evidence type="ECO:0000313" key="2">
    <source>
        <dbReference type="EMBL" id="PRQ53391.1"/>
    </source>
</evidence>
<dbReference type="PANTHER" id="PTHR48045:SF21">
    <property type="entry name" value="UDP-GLYCOSYLTRANSFERASE 83A1"/>
    <property type="match status" value="1"/>
</dbReference>
<keyword evidence="2" id="KW-0328">Glycosyltransferase</keyword>
<comment type="caution">
    <text evidence="2">The sequence shown here is derived from an EMBL/GenBank/DDBJ whole genome shotgun (WGS) entry which is preliminary data.</text>
</comment>
<gene>
    <name evidence="2" type="ORF">RchiOBHm_Chr2g0165991</name>
</gene>
<dbReference type="CDD" id="cd03784">
    <property type="entry name" value="GT1_Gtf-like"/>
    <property type="match status" value="1"/>
</dbReference>
<evidence type="ECO:0000313" key="3">
    <source>
        <dbReference type="Proteomes" id="UP000238479"/>
    </source>
</evidence>
<organism evidence="2 3">
    <name type="scientific">Rosa chinensis</name>
    <name type="common">China rose</name>
    <dbReference type="NCBI Taxonomy" id="74649"/>
    <lineage>
        <taxon>Eukaryota</taxon>
        <taxon>Viridiplantae</taxon>
        <taxon>Streptophyta</taxon>
        <taxon>Embryophyta</taxon>
        <taxon>Tracheophyta</taxon>
        <taxon>Spermatophyta</taxon>
        <taxon>Magnoliopsida</taxon>
        <taxon>eudicotyledons</taxon>
        <taxon>Gunneridae</taxon>
        <taxon>Pentapetalae</taxon>
        <taxon>rosids</taxon>
        <taxon>fabids</taxon>
        <taxon>Rosales</taxon>
        <taxon>Rosaceae</taxon>
        <taxon>Rosoideae</taxon>
        <taxon>Rosoideae incertae sedis</taxon>
        <taxon>Rosa</taxon>
    </lineage>
</organism>
<evidence type="ECO:0000256" key="1">
    <source>
        <dbReference type="ARBA" id="ARBA00022679"/>
    </source>
</evidence>
<sequence>MVGWAPHQKVLAHPSIACFLSHCGWNSTLEGLSNRVHFLCWPYFADQFLDKSYICNVWKVGLKFDKNENGIIPTGEINKKVEQLLGDENFRARASKLKEMAMTRVKEGGQSNKIYKNFIEWMKS</sequence>
<dbReference type="AlphaFoldDB" id="A0A2P6S3Y3"/>
<dbReference type="EMBL" id="PDCK01000040">
    <property type="protein sequence ID" value="PRQ53391.1"/>
    <property type="molecule type" value="Genomic_DNA"/>
</dbReference>
<keyword evidence="3" id="KW-1185">Reference proteome</keyword>
<name>A0A2P6S3Y3_ROSCH</name>
<dbReference type="Proteomes" id="UP000238479">
    <property type="component" value="Chromosome 2"/>
</dbReference>
<dbReference type="Pfam" id="PF00201">
    <property type="entry name" value="UDPGT"/>
    <property type="match status" value="1"/>
</dbReference>
<keyword evidence="1 2" id="KW-0808">Transferase</keyword>
<dbReference type="Gramene" id="PRQ53391">
    <property type="protein sequence ID" value="PRQ53391"/>
    <property type="gene ID" value="RchiOBHm_Chr2g0165991"/>
</dbReference>
<accession>A0A2P6S3Y3</accession>
<reference evidence="2 3" key="1">
    <citation type="journal article" date="2018" name="Nat. Genet.">
        <title>The Rosa genome provides new insights in the design of modern roses.</title>
        <authorList>
            <person name="Bendahmane M."/>
        </authorList>
    </citation>
    <scope>NUCLEOTIDE SEQUENCE [LARGE SCALE GENOMIC DNA]</scope>
    <source>
        <strain evidence="3">cv. Old Blush</strain>
    </source>
</reference>
<dbReference type="OMA" id="YKNFIEW"/>